<organism evidence="1 2">
    <name type="scientific">Candidatus Nomurabacteria bacterium RIFCSPLOWO2_01_FULL_40_18</name>
    <dbReference type="NCBI Taxonomy" id="1801773"/>
    <lineage>
        <taxon>Bacteria</taxon>
        <taxon>Candidatus Nomuraibacteriota</taxon>
    </lineage>
</organism>
<evidence type="ECO:0000313" key="2">
    <source>
        <dbReference type="Proteomes" id="UP000176629"/>
    </source>
</evidence>
<dbReference type="EMBL" id="MFUX01000022">
    <property type="protein sequence ID" value="OGI94493.1"/>
    <property type="molecule type" value="Genomic_DNA"/>
</dbReference>
<dbReference type="Proteomes" id="UP000176629">
    <property type="component" value="Unassembled WGS sequence"/>
</dbReference>
<evidence type="ECO:0000313" key="1">
    <source>
        <dbReference type="EMBL" id="OGI94493.1"/>
    </source>
</evidence>
<gene>
    <name evidence="1" type="ORF">A3A03_00255</name>
</gene>
<dbReference type="AlphaFoldDB" id="A0A1F6XK45"/>
<name>A0A1F6XK45_9BACT</name>
<protein>
    <recommendedName>
        <fullName evidence="3">DUF4430 domain-containing protein</fullName>
    </recommendedName>
</protein>
<accession>A0A1F6XK45</accession>
<sequence length="195" mass="21658">MFFKNQTLREFLSVLGLILGSSWASALPAARLAIGLTSTGIIRIVATINPTDSGWELQISTDGGKTWTIVIESPVIIGQGRLKWDLPNMNNISAKFRLKLLTDAVIQVPNNLFFQVQSGQTLFMAMEKLKVSRPSFKFESVYKSDLGGQFITEINGSAGEWVFELNGQRIDDNVDVGSSLFTLKQGDEVKWLRRS</sequence>
<comment type="caution">
    <text evidence="1">The sequence shown here is derived from an EMBL/GenBank/DDBJ whole genome shotgun (WGS) entry which is preliminary data.</text>
</comment>
<evidence type="ECO:0008006" key="3">
    <source>
        <dbReference type="Google" id="ProtNLM"/>
    </source>
</evidence>
<dbReference type="Gene3D" id="2.170.130.30">
    <property type="match status" value="1"/>
</dbReference>
<dbReference type="STRING" id="1801773.A3A03_00255"/>
<proteinExistence type="predicted"/>
<reference evidence="1 2" key="1">
    <citation type="journal article" date="2016" name="Nat. Commun.">
        <title>Thousands of microbial genomes shed light on interconnected biogeochemical processes in an aquifer system.</title>
        <authorList>
            <person name="Anantharaman K."/>
            <person name="Brown C.T."/>
            <person name="Hug L.A."/>
            <person name="Sharon I."/>
            <person name="Castelle C.J."/>
            <person name="Probst A.J."/>
            <person name="Thomas B.C."/>
            <person name="Singh A."/>
            <person name="Wilkins M.J."/>
            <person name="Karaoz U."/>
            <person name="Brodie E.L."/>
            <person name="Williams K.H."/>
            <person name="Hubbard S.S."/>
            <person name="Banfield J.F."/>
        </authorList>
    </citation>
    <scope>NUCLEOTIDE SEQUENCE [LARGE SCALE GENOMIC DNA]</scope>
</reference>